<evidence type="ECO:0000256" key="9">
    <source>
        <dbReference type="ARBA" id="ARBA00023136"/>
    </source>
</evidence>
<dbReference type="InterPro" id="IPR023395">
    <property type="entry name" value="MCP_dom_sf"/>
</dbReference>
<dbReference type="AlphaFoldDB" id="A0A261XVE4"/>
<comment type="similarity">
    <text evidence="2 11">Belongs to the mitochondrial carrier (TC 2.A.29) family.</text>
</comment>
<dbReference type="GO" id="GO:0005743">
    <property type="term" value="C:mitochondrial inner membrane"/>
    <property type="evidence" value="ECO:0007669"/>
    <property type="project" value="UniProtKB-SubCell"/>
</dbReference>
<organism evidence="14 15">
    <name type="scientific">Bifiguratus adelaidae</name>
    <dbReference type="NCBI Taxonomy" id="1938954"/>
    <lineage>
        <taxon>Eukaryota</taxon>
        <taxon>Fungi</taxon>
        <taxon>Fungi incertae sedis</taxon>
        <taxon>Mucoromycota</taxon>
        <taxon>Mucoromycotina</taxon>
        <taxon>Endogonomycetes</taxon>
        <taxon>Endogonales</taxon>
        <taxon>Endogonales incertae sedis</taxon>
        <taxon>Bifiguratus</taxon>
    </lineage>
</organism>
<evidence type="ECO:0000313" key="15">
    <source>
        <dbReference type="Proteomes" id="UP000242875"/>
    </source>
</evidence>
<keyword evidence="8" id="KW-0496">Mitochondrion</keyword>
<reference evidence="14 15" key="1">
    <citation type="journal article" date="2017" name="Mycologia">
        <title>Bifiguratus adelaidae, gen. et sp. nov., a new member of Mucoromycotina in endophytic and soil-dwelling habitats.</title>
        <authorList>
            <person name="Torres-Cruz T.J."/>
            <person name="Billingsley Tobias T.L."/>
            <person name="Almatruk M."/>
            <person name="Hesse C."/>
            <person name="Kuske C.R."/>
            <person name="Desiro A."/>
            <person name="Benucci G.M."/>
            <person name="Bonito G."/>
            <person name="Stajich J.E."/>
            <person name="Dunlap C."/>
            <person name="Arnold A.E."/>
            <person name="Porras-Alfaro A."/>
        </authorList>
    </citation>
    <scope>NUCLEOTIDE SEQUENCE [LARGE SCALE GENOMIC DNA]</scope>
    <source>
        <strain evidence="14 15">AZ0501</strain>
    </source>
</reference>
<dbReference type="SUPFAM" id="SSF103506">
    <property type="entry name" value="Mitochondrial carrier"/>
    <property type="match status" value="1"/>
</dbReference>
<evidence type="ECO:0008006" key="16">
    <source>
        <dbReference type="Google" id="ProtNLM"/>
    </source>
</evidence>
<dbReference type="GO" id="GO:0015116">
    <property type="term" value="F:sulfate transmembrane transporter activity"/>
    <property type="evidence" value="ECO:0007669"/>
    <property type="project" value="EnsemblFungi"/>
</dbReference>
<keyword evidence="6" id="KW-0999">Mitochondrion inner membrane</keyword>
<evidence type="ECO:0000256" key="2">
    <source>
        <dbReference type="ARBA" id="ARBA00006375"/>
    </source>
</evidence>
<keyword evidence="9 10" id="KW-0472">Membrane</keyword>
<protein>
    <recommendedName>
        <fullName evidence="16">Mitochondrial oxaloacetate transport protein</fullName>
    </recommendedName>
</protein>
<dbReference type="InterPro" id="IPR051508">
    <property type="entry name" value="Mito_Carrier_Antiporter"/>
</dbReference>
<feature type="repeat" description="Solcar" evidence="10">
    <location>
        <begin position="30"/>
        <end position="126"/>
    </location>
</feature>
<sequence>MATHTGSTTYSTEGALQQPSKPSFFSEKTKSTFRGFVFGGLAACGAVTFTNPWEVIKTRLQLQGELVRAGALTAADRPYHNSFQGLSLIFRNEGIRGIQRGLGAAYVYQVCLNGTRLGTYEPIRNGLSDLFAVGHGNEAPVILRMASGGLCGAMGAALGSPLYLIKTRMQSYSPVVTMIGHQHKYKSSLSALTGIWKHEGIKGMYRGMDAAMARAAAGSSVQLPTYDATKALLKTRANIPEGFGLHFASSLICGFFVCCVMNPFDVVSTRMYNQGVDLKTGKGLLYKNPVDCFVKTMGTEGIRGLLKGFSAHYLRIGPHTVIMFVFLEQLKAAYARHFS</sequence>
<dbReference type="Gene3D" id="1.50.40.10">
    <property type="entry name" value="Mitochondrial carrier domain"/>
    <property type="match status" value="1"/>
</dbReference>
<dbReference type="PROSITE" id="PS50920">
    <property type="entry name" value="SOLCAR"/>
    <property type="match status" value="3"/>
</dbReference>
<accession>A0A261XVE4</accession>
<dbReference type="OrthoDB" id="6703404at2759"/>
<feature type="repeat" description="Solcar" evidence="10">
    <location>
        <begin position="241"/>
        <end position="333"/>
    </location>
</feature>
<dbReference type="GO" id="GO:0015131">
    <property type="term" value="F:oxaloacetate transmembrane transporter activity"/>
    <property type="evidence" value="ECO:0007669"/>
    <property type="project" value="EnsemblFungi"/>
</dbReference>
<evidence type="ECO:0000256" key="7">
    <source>
        <dbReference type="ARBA" id="ARBA00022989"/>
    </source>
</evidence>
<comment type="subcellular location">
    <subcellularLocation>
        <location evidence="1">Mitochondrion inner membrane</location>
        <topology evidence="1">Multi-pass membrane protein</topology>
    </subcellularLocation>
</comment>
<evidence type="ECO:0000256" key="4">
    <source>
        <dbReference type="ARBA" id="ARBA00022692"/>
    </source>
</evidence>
<comment type="caution">
    <text evidence="14">The sequence shown here is derived from an EMBL/GenBank/DDBJ whole genome shotgun (WGS) entry which is preliminary data.</text>
</comment>
<evidence type="ECO:0000256" key="11">
    <source>
        <dbReference type="RuleBase" id="RU000488"/>
    </source>
</evidence>
<evidence type="ECO:0000256" key="10">
    <source>
        <dbReference type="PROSITE-ProRule" id="PRU00282"/>
    </source>
</evidence>
<evidence type="ECO:0000313" key="14">
    <source>
        <dbReference type="EMBL" id="OZJ02322.1"/>
    </source>
</evidence>
<keyword evidence="5" id="KW-0677">Repeat</keyword>
<keyword evidence="4 10" id="KW-0812">Transmembrane</keyword>
<evidence type="ECO:0000256" key="1">
    <source>
        <dbReference type="ARBA" id="ARBA00004448"/>
    </source>
</evidence>
<evidence type="ECO:0000256" key="3">
    <source>
        <dbReference type="ARBA" id="ARBA00022448"/>
    </source>
</evidence>
<dbReference type="GO" id="GO:1901239">
    <property type="term" value="F:malonate(1-) transmembrane transporter activity"/>
    <property type="evidence" value="ECO:0007669"/>
    <property type="project" value="EnsemblFungi"/>
</dbReference>
<dbReference type="EMBL" id="MVBO01000164">
    <property type="protein sequence ID" value="OZJ02322.1"/>
    <property type="molecule type" value="Genomic_DNA"/>
</dbReference>
<dbReference type="PANTHER" id="PTHR45928">
    <property type="entry name" value="RE38146P"/>
    <property type="match status" value="1"/>
</dbReference>
<keyword evidence="3 11" id="KW-0813">Transport</keyword>
<feature type="transmembrane region" description="Helical" evidence="13">
    <location>
        <begin position="243"/>
        <end position="264"/>
    </location>
</feature>
<name>A0A261XVE4_9FUNG</name>
<evidence type="ECO:0000256" key="12">
    <source>
        <dbReference type="SAM" id="MobiDB-lite"/>
    </source>
</evidence>
<proteinExistence type="inferred from homology"/>
<feature type="region of interest" description="Disordered" evidence="12">
    <location>
        <begin position="1"/>
        <end position="23"/>
    </location>
</feature>
<feature type="repeat" description="Solcar" evidence="10">
    <location>
        <begin position="139"/>
        <end position="232"/>
    </location>
</feature>
<keyword evidence="7 13" id="KW-1133">Transmembrane helix</keyword>
<dbReference type="GO" id="GO:0034658">
    <property type="term" value="F:isopropylmalate transmembrane transporter activity"/>
    <property type="evidence" value="ECO:0007669"/>
    <property type="project" value="EnsemblFungi"/>
</dbReference>
<evidence type="ECO:0000256" key="13">
    <source>
        <dbReference type="SAM" id="Phobius"/>
    </source>
</evidence>
<evidence type="ECO:0000256" key="6">
    <source>
        <dbReference type="ARBA" id="ARBA00022792"/>
    </source>
</evidence>
<keyword evidence="15" id="KW-1185">Reference proteome</keyword>
<dbReference type="PANTHER" id="PTHR45928:SF1">
    <property type="entry name" value="RE38146P"/>
    <property type="match status" value="1"/>
</dbReference>
<dbReference type="InterPro" id="IPR018108">
    <property type="entry name" value="MCP_transmembrane"/>
</dbReference>
<dbReference type="Pfam" id="PF00153">
    <property type="entry name" value="Mito_carr"/>
    <property type="match status" value="3"/>
</dbReference>
<dbReference type="Proteomes" id="UP000242875">
    <property type="component" value="Unassembled WGS sequence"/>
</dbReference>
<gene>
    <name evidence="14" type="ORF">BZG36_04447</name>
</gene>
<evidence type="ECO:0000256" key="8">
    <source>
        <dbReference type="ARBA" id="ARBA00023128"/>
    </source>
</evidence>
<evidence type="ECO:0000256" key="5">
    <source>
        <dbReference type="ARBA" id="ARBA00022737"/>
    </source>
</evidence>